<dbReference type="InterPro" id="IPR029063">
    <property type="entry name" value="SAM-dependent_MTases_sf"/>
</dbReference>
<proteinExistence type="inferred from homology"/>
<evidence type="ECO:0000256" key="1">
    <source>
        <dbReference type="ARBA" id="ARBA00010203"/>
    </source>
</evidence>
<evidence type="ECO:0000259" key="9">
    <source>
        <dbReference type="Pfam" id="PF01555"/>
    </source>
</evidence>
<sequence length="406" mass="46837">MLTKKRKMIGMRFCNIPINTSEIPQTDLNIAEKNRSNLFTWNGQFSPQFVEAELTKYADKNYIVLDPFAGSGTTLYESARKNLLAYGIELNPSAYYMAKIYELVTADMVERNRLIKHIDKLVCKIKNTDNILNVLTDYAKSDDHYSVKNVLSTLIILMDIYKNEVTFELVVNKWGELKNTILELPFSNRPICVSNGDARKTSLKTDLVDLVLTSPPYINVFNYHQNYRKSVEALGYNVLEIAKSEFGANRKHRGNRFLTVIQYCIDIALSLKEASRICKDKARMIYVVGRESTVLGYSFCNSELIYRIGTEILGFEFDIRQERVFKNRYGHMIYEDILHFINKKNNSKDKNDIQSTARNIAVEMLLDRYNSIKNNKNAELILDAIHKSNHVNTSEVLLCEEHTAKK</sequence>
<dbReference type="PROSITE" id="PS00093">
    <property type="entry name" value="N4_MTASE"/>
    <property type="match status" value="1"/>
</dbReference>
<keyword evidence="7" id="KW-0238">DNA-binding</keyword>
<dbReference type="EC" id="2.1.1.113" evidence="2"/>
<evidence type="ECO:0000256" key="6">
    <source>
        <dbReference type="ARBA" id="ARBA00022747"/>
    </source>
</evidence>
<evidence type="ECO:0000313" key="11">
    <source>
        <dbReference type="Proteomes" id="UP000014601"/>
    </source>
</evidence>
<dbReference type="AlphaFoldDB" id="S4H7B5"/>
<dbReference type="InterPro" id="IPR002941">
    <property type="entry name" value="DNA_methylase_N4/N6"/>
</dbReference>
<evidence type="ECO:0000256" key="2">
    <source>
        <dbReference type="ARBA" id="ARBA00012185"/>
    </source>
</evidence>
<dbReference type="GO" id="GO:0032259">
    <property type="term" value="P:methylation"/>
    <property type="evidence" value="ECO:0007669"/>
    <property type="project" value="UniProtKB-KW"/>
</dbReference>
<organism evidence="10 11">
    <name type="scientific">Gardnerella pickettii JCP7719</name>
    <dbReference type="NCBI Taxonomy" id="1261061"/>
    <lineage>
        <taxon>Bacteria</taxon>
        <taxon>Bacillati</taxon>
        <taxon>Actinomycetota</taxon>
        <taxon>Actinomycetes</taxon>
        <taxon>Bifidobacteriales</taxon>
        <taxon>Bifidobacteriaceae</taxon>
        <taxon>Gardnerella</taxon>
        <taxon>Gardnerella pickettii</taxon>
    </lineage>
</organism>
<evidence type="ECO:0000256" key="3">
    <source>
        <dbReference type="ARBA" id="ARBA00022603"/>
    </source>
</evidence>
<evidence type="ECO:0000313" key="10">
    <source>
        <dbReference type="EMBL" id="EPI52138.1"/>
    </source>
</evidence>
<evidence type="ECO:0000256" key="4">
    <source>
        <dbReference type="ARBA" id="ARBA00022679"/>
    </source>
</evidence>
<dbReference type="PATRIC" id="fig|1261061.4.peg.73"/>
<comment type="catalytic activity">
    <reaction evidence="8">
        <text>a 2'-deoxycytidine in DNA + S-adenosyl-L-methionine = an N(4)-methyl-2'-deoxycytidine in DNA + S-adenosyl-L-homocysteine + H(+)</text>
        <dbReference type="Rhea" id="RHEA:16857"/>
        <dbReference type="Rhea" id="RHEA-COMP:11369"/>
        <dbReference type="Rhea" id="RHEA-COMP:13674"/>
        <dbReference type="ChEBI" id="CHEBI:15378"/>
        <dbReference type="ChEBI" id="CHEBI:57856"/>
        <dbReference type="ChEBI" id="CHEBI:59789"/>
        <dbReference type="ChEBI" id="CHEBI:85452"/>
        <dbReference type="ChEBI" id="CHEBI:137933"/>
        <dbReference type="EC" id="2.1.1.113"/>
    </reaction>
</comment>
<dbReference type="GO" id="GO:0003677">
    <property type="term" value="F:DNA binding"/>
    <property type="evidence" value="ECO:0007669"/>
    <property type="project" value="UniProtKB-KW"/>
</dbReference>
<accession>S4H7B5</accession>
<protein>
    <recommendedName>
        <fullName evidence="2">site-specific DNA-methyltransferase (cytosine-N(4)-specific)</fullName>
        <ecNumber evidence="2">2.1.1.113</ecNumber>
    </recommendedName>
</protein>
<dbReference type="GO" id="GO:0009307">
    <property type="term" value="P:DNA restriction-modification system"/>
    <property type="evidence" value="ECO:0007669"/>
    <property type="project" value="UniProtKB-KW"/>
</dbReference>
<evidence type="ECO:0000256" key="7">
    <source>
        <dbReference type="ARBA" id="ARBA00023125"/>
    </source>
</evidence>
<dbReference type="Gene3D" id="3.40.50.150">
    <property type="entry name" value="Vaccinia Virus protein VP39"/>
    <property type="match status" value="2"/>
</dbReference>
<dbReference type="SUPFAM" id="SSF53335">
    <property type="entry name" value="S-adenosyl-L-methionine-dependent methyltransferases"/>
    <property type="match status" value="1"/>
</dbReference>
<comment type="similarity">
    <text evidence="1">Belongs to the N(4)/N(6)-methyltransferase family. N(4) subfamily.</text>
</comment>
<dbReference type="Pfam" id="PF01555">
    <property type="entry name" value="N6_N4_Mtase"/>
    <property type="match status" value="1"/>
</dbReference>
<evidence type="ECO:0000256" key="5">
    <source>
        <dbReference type="ARBA" id="ARBA00022691"/>
    </source>
</evidence>
<feature type="domain" description="DNA methylase N-4/N-6" evidence="9">
    <location>
        <begin position="29"/>
        <end position="99"/>
    </location>
</feature>
<dbReference type="GO" id="GO:0008170">
    <property type="term" value="F:N-methyltransferase activity"/>
    <property type="evidence" value="ECO:0007669"/>
    <property type="project" value="InterPro"/>
</dbReference>
<keyword evidence="6" id="KW-0680">Restriction system</keyword>
<dbReference type="GO" id="GO:0015667">
    <property type="term" value="F:site-specific DNA-methyltransferase (cytosine-N4-specific) activity"/>
    <property type="evidence" value="ECO:0007669"/>
    <property type="project" value="UniProtKB-EC"/>
</dbReference>
<reference evidence="10 11" key="1">
    <citation type="submission" date="2013-06" db="EMBL/GenBank/DDBJ databases">
        <authorList>
            <person name="Weinstock G."/>
            <person name="Sodergren E."/>
            <person name="Lobos E.A."/>
            <person name="Fulton L."/>
            <person name="Fulton R."/>
            <person name="Courtney L."/>
            <person name="Fronick C."/>
            <person name="O'Laughlin M."/>
            <person name="Godfrey J."/>
            <person name="Wilson R.M."/>
            <person name="Miner T."/>
            <person name="Farmer C."/>
            <person name="Delehaunty K."/>
            <person name="Cordes M."/>
            <person name="Minx P."/>
            <person name="Tomlinson C."/>
            <person name="Chen J."/>
            <person name="Wollam A."/>
            <person name="Pepin K.H."/>
            <person name="Bhonagiri V."/>
            <person name="Zhang X."/>
            <person name="Warren W."/>
            <person name="Mitreva M."/>
            <person name="Mardis E.R."/>
            <person name="Wilson R.K."/>
        </authorList>
    </citation>
    <scope>NUCLEOTIDE SEQUENCE [LARGE SCALE GENOMIC DNA]</scope>
    <source>
        <strain evidence="10 11">JCP7719</strain>
    </source>
</reference>
<dbReference type="REBASE" id="173029">
    <property type="entry name" value="M.Gva7719ORF81P"/>
</dbReference>
<name>S4H7B5_9BIFI</name>
<keyword evidence="5" id="KW-0949">S-adenosyl-L-methionine</keyword>
<keyword evidence="4" id="KW-0808">Transferase</keyword>
<gene>
    <name evidence="10" type="ORF">HMPREF1576_00081</name>
</gene>
<dbReference type="EMBL" id="ATJO01000003">
    <property type="protein sequence ID" value="EPI52138.1"/>
    <property type="molecule type" value="Genomic_DNA"/>
</dbReference>
<evidence type="ECO:0000256" key="8">
    <source>
        <dbReference type="ARBA" id="ARBA00049120"/>
    </source>
</evidence>
<keyword evidence="3" id="KW-0489">Methyltransferase</keyword>
<dbReference type="InterPro" id="IPR017985">
    <property type="entry name" value="MeTrfase_CN4_CS"/>
</dbReference>
<comment type="caution">
    <text evidence="10">The sequence shown here is derived from an EMBL/GenBank/DDBJ whole genome shotgun (WGS) entry which is preliminary data.</text>
</comment>
<dbReference type="HOGENOM" id="CLU_058365_0_0_11"/>
<dbReference type="Proteomes" id="UP000014601">
    <property type="component" value="Unassembled WGS sequence"/>
</dbReference>